<dbReference type="NCBIfam" id="TIGR00013">
    <property type="entry name" value="taut"/>
    <property type="match status" value="1"/>
</dbReference>
<comment type="similarity">
    <text evidence="1 4">Belongs to the 4-oxalocrotonate tautomerase family.</text>
</comment>
<comment type="caution">
    <text evidence="6">The sequence shown here is derived from an EMBL/GenBank/DDBJ whole genome shotgun (WGS) entry which is preliminary data.</text>
</comment>
<organism evidence="6 7">
    <name type="scientific">Kouleothrix aurantiaca</name>
    <dbReference type="NCBI Taxonomy" id="186479"/>
    <lineage>
        <taxon>Bacteria</taxon>
        <taxon>Bacillati</taxon>
        <taxon>Chloroflexota</taxon>
        <taxon>Chloroflexia</taxon>
        <taxon>Chloroflexales</taxon>
        <taxon>Roseiflexineae</taxon>
        <taxon>Roseiflexaceae</taxon>
        <taxon>Kouleothrix</taxon>
    </lineage>
</organism>
<sequence>MPIVRIDLLAGRTPERKLALLRQVTDAVVSALDVRPEQVRVLINEIQPENWAVGGKTLAPPAPEKPAE</sequence>
<reference evidence="6 7" key="1">
    <citation type="submission" date="2015-09" db="EMBL/GenBank/DDBJ databases">
        <title>Draft genome sequence of Kouleothrix aurantiaca JCM 19913.</title>
        <authorList>
            <person name="Hemp J."/>
        </authorList>
    </citation>
    <scope>NUCLEOTIDE SEQUENCE [LARGE SCALE GENOMIC DNA]</scope>
    <source>
        <strain evidence="6 7">COM-B</strain>
    </source>
</reference>
<dbReference type="Gene3D" id="3.30.429.10">
    <property type="entry name" value="Macrophage Migration Inhibitory Factor"/>
    <property type="match status" value="1"/>
</dbReference>
<dbReference type="EC" id="5.3.2.-" evidence="4"/>
<dbReference type="Pfam" id="PF01361">
    <property type="entry name" value="Tautomerase"/>
    <property type="match status" value="1"/>
</dbReference>
<dbReference type="GO" id="GO:0016853">
    <property type="term" value="F:isomerase activity"/>
    <property type="evidence" value="ECO:0007669"/>
    <property type="project" value="UniProtKB-UniRule"/>
</dbReference>
<evidence type="ECO:0000313" key="7">
    <source>
        <dbReference type="Proteomes" id="UP000050509"/>
    </source>
</evidence>
<dbReference type="AlphaFoldDB" id="A0A0P9DIS3"/>
<evidence type="ECO:0000259" key="5">
    <source>
        <dbReference type="Pfam" id="PF01361"/>
    </source>
</evidence>
<dbReference type="NCBIfam" id="NF002571">
    <property type="entry name" value="PRK02220.1"/>
    <property type="match status" value="1"/>
</dbReference>
<keyword evidence="7" id="KW-1185">Reference proteome</keyword>
<dbReference type="InterPro" id="IPR014347">
    <property type="entry name" value="Tautomerase/MIF_sf"/>
</dbReference>
<name>A0A0P9DIS3_9CHLR</name>
<gene>
    <name evidence="6" type="ORF">SE17_10290</name>
</gene>
<evidence type="ECO:0000256" key="4">
    <source>
        <dbReference type="RuleBase" id="RU362032"/>
    </source>
</evidence>
<feature type="active site" description="Proton acceptor; via imino nitrogen" evidence="3">
    <location>
        <position position="2"/>
    </location>
</feature>
<evidence type="ECO:0000313" key="6">
    <source>
        <dbReference type="EMBL" id="KPV53327.1"/>
    </source>
</evidence>
<feature type="domain" description="4-oxalocrotonate tautomerase-like" evidence="5">
    <location>
        <begin position="2"/>
        <end position="58"/>
    </location>
</feature>
<evidence type="ECO:0000256" key="2">
    <source>
        <dbReference type="ARBA" id="ARBA00023235"/>
    </source>
</evidence>
<dbReference type="EMBL" id="LJCR01000285">
    <property type="protein sequence ID" value="KPV53327.1"/>
    <property type="molecule type" value="Genomic_DNA"/>
</dbReference>
<dbReference type="PANTHER" id="PTHR35530:SF1">
    <property type="entry name" value="2-HYDROXYMUCONATE TAUTOMERASE"/>
    <property type="match status" value="1"/>
</dbReference>
<proteinExistence type="inferred from homology"/>
<accession>A0A0P9DIS3</accession>
<dbReference type="PANTHER" id="PTHR35530">
    <property type="entry name" value="TAUTOMERASE-RELATED"/>
    <property type="match status" value="1"/>
</dbReference>
<evidence type="ECO:0000256" key="3">
    <source>
        <dbReference type="PIRSR" id="PIRSR618191-1"/>
    </source>
</evidence>
<protein>
    <recommendedName>
        <fullName evidence="4">Tautomerase</fullName>
        <ecNumber evidence="4">5.3.2.-</ecNumber>
    </recommendedName>
</protein>
<dbReference type="Proteomes" id="UP000050509">
    <property type="component" value="Unassembled WGS sequence"/>
</dbReference>
<dbReference type="InterPro" id="IPR004370">
    <property type="entry name" value="4-OT-like_dom"/>
</dbReference>
<dbReference type="InterPro" id="IPR018191">
    <property type="entry name" value="4-OT"/>
</dbReference>
<evidence type="ECO:0000256" key="1">
    <source>
        <dbReference type="ARBA" id="ARBA00006723"/>
    </source>
</evidence>
<keyword evidence="2 4" id="KW-0413">Isomerase</keyword>
<dbReference type="SUPFAM" id="SSF55331">
    <property type="entry name" value="Tautomerase/MIF"/>
    <property type="match status" value="1"/>
</dbReference>